<evidence type="ECO:0000256" key="4">
    <source>
        <dbReference type="ARBA" id="ARBA00022833"/>
    </source>
</evidence>
<dbReference type="PANTHER" id="PTHR42978">
    <property type="entry name" value="QUORUM-QUENCHING LACTONASE YTNP-RELATED-RELATED"/>
    <property type="match status" value="1"/>
</dbReference>
<gene>
    <name evidence="6" type="ORF">VP1G_00429</name>
</gene>
<feature type="domain" description="Metallo-beta-lactamase" evidence="5">
    <location>
        <begin position="379"/>
        <end position="597"/>
    </location>
</feature>
<dbReference type="GO" id="GO:0016787">
    <property type="term" value="F:hydrolase activity"/>
    <property type="evidence" value="ECO:0007669"/>
    <property type="project" value="UniProtKB-KW"/>
</dbReference>
<dbReference type="OrthoDB" id="10250730at2759"/>
<dbReference type="InterPro" id="IPR036866">
    <property type="entry name" value="RibonucZ/Hydroxyglut_hydro"/>
</dbReference>
<dbReference type="SMART" id="SM00849">
    <property type="entry name" value="Lactamase_B"/>
    <property type="match status" value="1"/>
</dbReference>
<dbReference type="Proteomes" id="UP000078576">
    <property type="component" value="Unassembled WGS sequence"/>
</dbReference>
<dbReference type="STRING" id="694573.A0A194UMT4"/>
<dbReference type="InterPro" id="IPR001279">
    <property type="entry name" value="Metallo-B-lactamas"/>
</dbReference>
<dbReference type="SUPFAM" id="SSF56281">
    <property type="entry name" value="Metallo-hydrolase/oxidoreductase"/>
    <property type="match status" value="1"/>
</dbReference>
<proteinExistence type="inferred from homology"/>
<dbReference type="Pfam" id="PF07859">
    <property type="entry name" value="Abhydrolase_3"/>
    <property type="match status" value="1"/>
</dbReference>
<evidence type="ECO:0000256" key="1">
    <source>
        <dbReference type="ARBA" id="ARBA00007749"/>
    </source>
</evidence>
<dbReference type="EMBL" id="KN714667">
    <property type="protein sequence ID" value="KUI52968.1"/>
    <property type="molecule type" value="Genomic_DNA"/>
</dbReference>
<sequence length="684" mass="74378">MAELDTVVNPIHPSVVDKVAPDFARIYNTYQATKLRADQVPYEEYNKDRAKYTFPTSKVEGPSPDVGSITVYKIPVTEPAGEIAVQVITPTPEAISAGGLQKDGRLPAYLDFHGGGFVIGTLATDQVFCQNVAQHVGCAVVNVEYRTSPEYPHPTPVMDSFDALRWVVARAGELGVDPARLAVGGFSAGGSIAAALAIMARDDPAIPPLRLQLLVVPVLDARYVPEEGSCDPATVPYESYVSLEYAPFLPLQRLRWFYNLWLGRGAERVEKANDFRASPMVAKDLSNLAPASIHCAEVDPLVDEGKVYHEKLLAAGTSSVLTVYKGAINMAKPAPDLKIEPSSATVDVRIIDTTAWISGLPTTMFFEPNIKGHDELAAPAFSFLIEHPSGRKLLFDLGVRKDWENLAPATFAGMSKVPNAKVVVKQGVREQLEEHGVPGSSIEGIIWSHWHMDHTGDPSTFDANTALIVGPGFKESFLPGYPANQESPILETDYTGRELREIEFTQGKKVGRFNAFDYFGDGSFYLLDAPGHAIGHLCGLARVTSNPDSYIFMGGDASHHAGEFRPSEFLPLPDSVSPHPLEAHSAILCPGAIFESLLHGGDKTKPFYEAVKGGVHLDADEVSATIEKMQDADAHDKILVVIAHDVTLLPVVDFFPKYATDFASKDWVAKGRWAFLKDFKGALE</sequence>
<evidence type="ECO:0000256" key="3">
    <source>
        <dbReference type="ARBA" id="ARBA00022801"/>
    </source>
</evidence>
<name>A0A194UMT4_CYTMA</name>
<reference evidence="7" key="1">
    <citation type="submission" date="2014-12" db="EMBL/GenBank/DDBJ databases">
        <title>Genome Sequence of Valsa Canker Pathogens Uncovers a Specific Adaption of Colonization on Woody Bark.</title>
        <authorList>
            <person name="Yin Z."/>
            <person name="Liu H."/>
            <person name="Gao X."/>
            <person name="Li Z."/>
            <person name="Song N."/>
            <person name="Ke X."/>
            <person name="Dai Q."/>
            <person name="Wu Y."/>
            <person name="Sun Y."/>
            <person name="Xu J.-R."/>
            <person name="Kang Z.K."/>
            <person name="Wang L."/>
            <person name="Huang L."/>
        </authorList>
    </citation>
    <scope>NUCLEOTIDE SEQUENCE [LARGE SCALE GENOMIC DNA]</scope>
    <source>
        <strain evidence="7">SXYL134</strain>
    </source>
</reference>
<protein>
    <recommendedName>
        <fullName evidence="5">Metallo-beta-lactamase domain-containing protein</fullName>
    </recommendedName>
</protein>
<comment type="similarity">
    <text evidence="1">Belongs to the metallo-beta-lactamase superfamily.</text>
</comment>
<dbReference type="Gene3D" id="3.60.15.10">
    <property type="entry name" value="Ribonuclease Z/Hydroxyacylglutathione hydrolase-like"/>
    <property type="match status" value="1"/>
</dbReference>
<evidence type="ECO:0000256" key="2">
    <source>
        <dbReference type="ARBA" id="ARBA00022723"/>
    </source>
</evidence>
<dbReference type="CDD" id="cd07730">
    <property type="entry name" value="metallo-hydrolase-like_MBL-fold"/>
    <property type="match status" value="1"/>
</dbReference>
<dbReference type="InterPro" id="IPR029058">
    <property type="entry name" value="AB_hydrolase_fold"/>
</dbReference>
<dbReference type="InterPro" id="IPR051013">
    <property type="entry name" value="MBL_superfamily_lactonases"/>
</dbReference>
<evidence type="ECO:0000313" key="7">
    <source>
        <dbReference type="Proteomes" id="UP000078576"/>
    </source>
</evidence>
<organism evidence="6 7">
    <name type="scientific">Cytospora mali</name>
    <name type="common">Apple Valsa canker fungus</name>
    <name type="synonym">Valsa mali</name>
    <dbReference type="NCBI Taxonomy" id="578113"/>
    <lineage>
        <taxon>Eukaryota</taxon>
        <taxon>Fungi</taxon>
        <taxon>Dikarya</taxon>
        <taxon>Ascomycota</taxon>
        <taxon>Pezizomycotina</taxon>
        <taxon>Sordariomycetes</taxon>
        <taxon>Sordariomycetidae</taxon>
        <taxon>Diaporthales</taxon>
        <taxon>Cytosporaceae</taxon>
        <taxon>Cytospora</taxon>
    </lineage>
</organism>
<keyword evidence="7" id="KW-1185">Reference proteome</keyword>
<evidence type="ECO:0000313" key="6">
    <source>
        <dbReference type="EMBL" id="KUI52968.1"/>
    </source>
</evidence>
<dbReference type="PANTHER" id="PTHR42978:SF5">
    <property type="entry name" value="METALLO-BETA-LACTAMASE DOMAIN-CONTAINING PROTEIN"/>
    <property type="match status" value="1"/>
</dbReference>
<dbReference type="AlphaFoldDB" id="A0A194UMT4"/>
<keyword evidence="2" id="KW-0479">Metal-binding</keyword>
<dbReference type="InterPro" id="IPR013094">
    <property type="entry name" value="AB_hydrolase_3"/>
</dbReference>
<keyword evidence="3" id="KW-0378">Hydrolase</keyword>
<dbReference type="Gene3D" id="3.40.50.1820">
    <property type="entry name" value="alpha/beta hydrolase"/>
    <property type="match status" value="1"/>
</dbReference>
<accession>A0A194UMT4</accession>
<dbReference type="Pfam" id="PF00753">
    <property type="entry name" value="Lactamase_B"/>
    <property type="match status" value="1"/>
</dbReference>
<evidence type="ECO:0000259" key="5">
    <source>
        <dbReference type="SMART" id="SM00849"/>
    </source>
</evidence>
<dbReference type="GO" id="GO:0046872">
    <property type="term" value="F:metal ion binding"/>
    <property type="evidence" value="ECO:0007669"/>
    <property type="project" value="UniProtKB-KW"/>
</dbReference>
<dbReference type="SUPFAM" id="SSF53474">
    <property type="entry name" value="alpha/beta-Hydrolases"/>
    <property type="match status" value="1"/>
</dbReference>
<keyword evidence="4" id="KW-0862">Zinc</keyword>